<feature type="transmembrane region" description="Helical" evidence="1">
    <location>
        <begin position="301"/>
        <end position="320"/>
    </location>
</feature>
<dbReference type="InterPro" id="IPR002798">
    <property type="entry name" value="SpoIIM-like"/>
</dbReference>
<evidence type="ECO:0000256" key="1">
    <source>
        <dbReference type="SAM" id="Phobius"/>
    </source>
</evidence>
<dbReference type="KEGG" id="amob:HG15A2_04830"/>
<keyword evidence="1" id="KW-0472">Membrane</keyword>
<dbReference type="Proteomes" id="UP000319852">
    <property type="component" value="Chromosome"/>
</dbReference>
<dbReference type="OrthoDB" id="9800053at2"/>
<gene>
    <name evidence="2" type="ORF">HG15A2_04830</name>
</gene>
<dbReference type="PANTHER" id="PTHR35337:SF1">
    <property type="entry name" value="SLR1478 PROTEIN"/>
    <property type="match status" value="1"/>
</dbReference>
<evidence type="ECO:0008006" key="4">
    <source>
        <dbReference type="Google" id="ProtNLM"/>
    </source>
</evidence>
<feature type="transmembrane region" description="Helical" evidence="1">
    <location>
        <begin position="105"/>
        <end position="124"/>
    </location>
</feature>
<keyword evidence="1" id="KW-1133">Transmembrane helix</keyword>
<evidence type="ECO:0000313" key="3">
    <source>
        <dbReference type="Proteomes" id="UP000319852"/>
    </source>
</evidence>
<sequence>MSGFVSRNKPIWDQLEQLVQQCRKSRRRMSPHDLKRLDTLYRQTTIHLSQVTTRSTDRRLEDYLNSLVSSAHGLIYLPPRRSIFGGTVTFLREGFARAVVRNWKFHLLSAALVTFGALLAYFASTQDPEAAYALMPAGDIRQPGSSKEQLLTVLRSGRDQGGGGKFFFASFLFSHNLKVGILALGLGVLAAIPTVLLMVFNGMILGSFAAIHHQAGITTEFWAWILPHGVTEIGAIVLCGGCGLMLGKAVVSPGIVSRSESLRRAGIEAGIICIGVTLMLIAAAVIESYLRQSHLSSSARLMFAGASALFWAIYLATGALREKAARNVENDISELACP</sequence>
<protein>
    <recommendedName>
        <fullName evidence="4">Stage II sporulation protein M</fullName>
    </recommendedName>
</protein>
<keyword evidence="3" id="KW-1185">Reference proteome</keyword>
<reference evidence="2 3" key="1">
    <citation type="submission" date="2019-02" db="EMBL/GenBank/DDBJ databases">
        <title>Deep-cultivation of Planctomycetes and their phenomic and genomic characterization uncovers novel biology.</title>
        <authorList>
            <person name="Wiegand S."/>
            <person name="Jogler M."/>
            <person name="Boedeker C."/>
            <person name="Pinto D."/>
            <person name="Vollmers J."/>
            <person name="Rivas-Marin E."/>
            <person name="Kohn T."/>
            <person name="Peeters S.H."/>
            <person name="Heuer A."/>
            <person name="Rast P."/>
            <person name="Oberbeckmann S."/>
            <person name="Bunk B."/>
            <person name="Jeske O."/>
            <person name="Meyerdierks A."/>
            <person name="Storesund J.E."/>
            <person name="Kallscheuer N."/>
            <person name="Luecker S."/>
            <person name="Lage O.M."/>
            <person name="Pohl T."/>
            <person name="Merkel B.J."/>
            <person name="Hornburger P."/>
            <person name="Mueller R.-W."/>
            <person name="Bruemmer F."/>
            <person name="Labrenz M."/>
            <person name="Spormann A.M."/>
            <person name="Op den Camp H."/>
            <person name="Overmann J."/>
            <person name="Amann R."/>
            <person name="Jetten M.S.M."/>
            <person name="Mascher T."/>
            <person name="Medema M.H."/>
            <person name="Devos D.P."/>
            <person name="Kaster A.-K."/>
            <person name="Ovreas L."/>
            <person name="Rohde M."/>
            <person name="Galperin M.Y."/>
            <person name="Jogler C."/>
        </authorList>
    </citation>
    <scope>NUCLEOTIDE SEQUENCE [LARGE SCALE GENOMIC DNA]</scope>
    <source>
        <strain evidence="2 3">HG15A2</strain>
    </source>
</reference>
<dbReference type="Pfam" id="PF01944">
    <property type="entry name" value="SpoIIM"/>
    <property type="match status" value="1"/>
</dbReference>
<feature type="transmembrane region" description="Helical" evidence="1">
    <location>
        <begin position="266"/>
        <end position="289"/>
    </location>
</feature>
<dbReference type="EMBL" id="CP036263">
    <property type="protein sequence ID" value="QDS97222.1"/>
    <property type="molecule type" value="Genomic_DNA"/>
</dbReference>
<organism evidence="2 3">
    <name type="scientific">Adhaeretor mobilis</name>
    <dbReference type="NCBI Taxonomy" id="1930276"/>
    <lineage>
        <taxon>Bacteria</taxon>
        <taxon>Pseudomonadati</taxon>
        <taxon>Planctomycetota</taxon>
        <taxon>Planctomycetia</taxon>
        <taxon>Pirellulales</taxon>
        <taxon>Lacipirellulaceae</taxon>
        <taxon>Adhaeretor</taxon>
    </lineage>
</organism>
<name>A0A517MQS2_9BACT</name>
<accession>A0A517MQS2</accession>
<proteinExistence type="predicted"/>
<dbReference type="AlphaFoldDB" id="A0A517MQS2"/>
<dbReference type="PANTHER" id="PTHR35337">
    <property type="entry name" value="SLR1478 PROTEIN"/>
    <property type="match status" value="1"/>
</dbReference>
<keyword evidence="1" id="KW-0812">Transmembrane</keyword>
<evidence type="ECO:0000313" key="2">
    <source>
        <dbReference type="EMBL" id="QDS97222.1"/>
    </source>
</evidence>
<feature type="transmembrane region" description="Helical" evidence="1">
    <location>
        <begin position="221"/>
        <end position="246"/>
    </location>
</feature>